<sequence length="92" mass="10340">MSADARQAADPTQPETAGTVELDVRTLPHGGRHEVIFGHLNALGTGESFIIRNDHDPKPLRYQTESLWPGTFEWNYLETGPAVWRVEITRVD</sequence>
<dbReference type="EMBL" id="AXCW01000001">
    <property type="protein sequence ID" value="EYR65271.1"/>
    <property type="molecule type" value="Genomic_DNA"/>
</dbReference>
<proteinExistence type="predicted"/>
<comment type="caution">
    <text evidence="3">The sequence shown here is derived from an EMBL/GenBank/DDBJ whole genome shotgun (WGS) entry which is preliminary data.</text>
</comment>
<evidence type="ECO:0000313" key="3">
    <source>
        <dbReference type="EMBL" id="EYR65271.1"/>
    </source>
</evidence>
<reference evidence="3 4" key="1">
    <citation type="submission" date="2014-01" db="EMBL/GenBank/DDBJ databases">
        <title>Actinotalea ferrariae CF5-4.</title>
        <authorList>
            <person name="Chen F."/>
            <person name="Li Y."/>
            <person name="Wang G."/>
        </authorList>
    </citation>
    <scope>NUCLEOTIDE SEQUENCE [LARGE SCALE GENOMIC DNA]</scope>
    <source>
        <strain evidence="3 4">CF5-4</strain>
    </source>
</reference>
<keyword evidence="4" id="KW-1185">Reference proteome</keyword>
<dbReference type="GO" id="GO:0008483">
    <property type="term" value="F:transaminase activity"/>
    <property type="evidence" value="ECO:0007669"/>
    <property type="project" value="UniProtKB-KW"/>
</dbReference>
<gene>
    <name evidence="3" type="ORF">N866_00400</name>
</gene>
<keyword evidence="3" id="KW-0032">Aminotransferase</keyword>
<evidence type="ECO:0000313" key="4">
    <source>
        <dbReference type="Proteomes" id="UP000019753"/>
    </source>
</evidence>
<dbReference type="RefSeq" id="WP_081802174.1">
    <property type="nucleotide sequence ID" value="NZ_AXCW01000001.1"/>
</dbReference>
<organism evidence="3 4">
    <name type="scientific">Actinotalea ferrariae CF5-4</name>
    <dbReference type="NCBI Taxonomy" id="948458"/>
    <lineage>
        <taxon>Bacteria</taxon>
        <taxon>Bacillati</taxon>
        <taxon>Actinomycetota</taxon>
        <taxon>Actinomycetes</taxon>
        <taxon>Micrococcales</taxon>
        <taxon>Cellulomonadaceae</taxon>
        <taxon>Actinotalea</taxon>
    </lineage>
</organism>
<evidence type="ECO:0000259" key="2">
    <source>
        <dbReference type="Pfam" id="PF10006"/>
    </source>
</evidence>
<dbReference type="OrthoDB" id="8451629at2"/>
<dbReference type="InterPro" id="IPR018720">
    <property type="entry name" value="DUF2249"/>
</dbReference>
<feature type="region of interest" description="Disordered" evidence="1">
    <location>
        <begin position="1"/>
        <end position="21"/>
    </location>
</feature>
<protein>
    <submittedName>
        <fullName evidence="3">Aminotransferase</fullName>
    </submittedName>
</protein>
<accession>A0A021VVT0</accession>
<name>A0A021VVT0_9CELL</name>
<dbReference type="Proteomes" id="UP000019753">
    <property type="component" value="Unassembled WGS sequence"/>
</dbReference>
<keyword evidence="3" id="KW-0808">Transferase</keyword>
<dbReference type="Pfam" id="PF10006">
    <property type="entry name" value="DUF2249"/>
    <property type="match status" value="1"/>
</dbReference>
<evidence type="ECO:0000256" key="1">
    <source>
        <dbReference type="SAM" id="MobiDB-lite"/>
    </source>
</evidence>
<feature type="domain" description="DUF2249" evidence="2">
    <location>
        <begin position="21"/>
        <end position="90"/>
    </location>
</feature>
<dbReference type="AlphaFoldDB" id="A0A021VVT0"/>